<dbReference type="EMBL" id="BGPR01001312">
    <property type="protein sequence ID" value="GBM50856.1"/>
    <property type="molecule type" value="Genomic_DNA"/>
</dbReference>
<dbReference type="AlphaFoldDB" id="A0A4Y2GDK2"/>
<reference evidence="1 2" key="1">
    <citation type="journal article" date="2019" name="Sci. Rep.">
        <title>Orb-weaving spider Araneus ventricosus genome elucidates the spidroin gene catalogue.</title>
        <authorList>
            <person name="Kono N."/>
            <person name="Nakamura H."/>
            <person name="Ohtoshi R."/>
            <person name="Moran D.A.P."/>
            <person name="Shinohara A."/>
            <person name="Yoshida Y."/>
            <person name="Fujiwara M."/>
            <person name="Mori M."/>
            <person name="Tomita M."/>
            <person name="Arakawa K."/>
        </authorList>
    </citation>
    <scope>NUCLEOTIDE SEQUENCE [LARGE SCALE GENOMIC DNA]</scope>
</reference>
<protein>
    <submittedName>
        <fullName evidence="1">Uncharacterized protein</fullName>
    </submittedName>
</protein>
<sequence length="150" mass="15953">MATARREECAPKIDDVGQTRDAALFTTRGGNLLGGMDGSLGDANAAALIGCEICHLALKGIGNLICSTIKIPSLAALFIAVDWTVLADNCVVRRDELFCFEPSVVNRSGVRVCSREGTFSPTGEPRPVVRGDECNEIGLKFSTDLYLSTS</sequence>
<evidence type="ECO:0000313" key="1">
    <source>
        <dbReference type="EMBL" id="GBM50856.1"/>
    </source>
</evidence>
<gene>
    <name evidence="1" type="ORF">AVEN_140957_1</name>
</gene>
<proteinExistence type="predicted"/>
<evidence type="ECO:0000313" key="2">
    <source>
        <dbReference type="Proteomes" id="UP000499080"/>
    </source>
</evidence>
<comment type="caution">
    <text evidence="1">The sequence shown here is derived from an EMBL/GenBank/DDBJ whole genome shotgun (WGS) entry which is preliminary data.</text>
</comment>
<dbReference type="Proteomes" id="UP000499080">
    <property type="component" value="Unassembled WGS sequence"/>
</dbReference>
<name>A0A4Y2GDK2_ARAVE</name>
<organism evidence="1 2">
    <name type="scientific">Araneus ventricosus</name>
    <name type="common">Orbweaver spider</name>
    <name type="synonym">Epeira ventricosa</name>
    <dbReference type="NCBI Taxonomy" id="182803"/>
    <lineage>
        <taxon>Eukaryota</taxon>
        <taxon>Metazoa</taxon>
        <taxon>Ecdysozoa</taxon>
        <taxon>Arthropoda</taxon>
        <taxon>Chelicerata</taxon>
        <taxon>Arachnida</taxon>
        <taxon>Araneae</taxon>
        <taxon>Araneomorphae</taxon>
        <taxon>Entelegynae</taxon>
        <taxon>Araneoidea</taxon>
        <taxon>Araneidae</taxon>
        <taxon>Araneus</taxon>
    </lineage>
</organism>
<accession>A0A4Y2GDK2</accession>
<keyword evidence="2" id="KW-1185">Reference proteome</keyword>